<reference evidence="1" key="1">
    <citation type="submission" date="2020-11" db="EMBL/GenBank/DDBJ databases">
        <authorList>
            <person name="Tran Van P."/>
        </authorList>
    </citation>
    <scope>NUCLEOTIDE SEQUENCE</scope>
</reference>
<proteinExistence type="predicted"/>
<evidence type="ECO:0000313" key="1">
    <source>
        <dbReference type="EMBL" id="CAD7412250.1"/>
    </source>
</evidence>
<dbReference type="AlphaFoldDB" id="A0A7R9HAJ8"/>
<dbReference type="EMBL" id="OD005894">
    <property type="protein sequence ID" value="CAD7412250.1"/>
    <property type="molecule type" value="Genomic_DNA"/>
</dbReference>
<gene>
    <name evidence="1" type="ORF">TPSB3V08_LOCUS8317</name>
</gene>
<name>A0A7R9HAJ8_TIMPO</name>
<organism evidence="1">
    <name type="scientific">Timema poppense</name>
    <name type="common">Walking stick</name>
    <dbReference type="NCBI Taxonomy" id="170557"/>
    <lineage>
        <taxon>Eukaryota</taxon>
        <taxon>Metazoa</taxon>
        <taxon>Ecdysozoa</taxon>
        <taxon>Arthropoda</taxon>
        <taxon>Hexapoda</taxon>
        <taxon>Insecta</taxon>
        <taxon>Pterygota</taxon>
        <taxon>Neoptera</taxon>
        <taxon>Polyneoptera</taxon>
        <taxon>Phasmatodea</taxon>
        <taxon>Timematodea</taxon>
        <taxon>Timematoidea</taxon>
        <taxon>Timematidae</taxon>
        <taxon>Timema</taxon>
    </lineage>
</organism>
<sequence length="227" mass="26080">MTDCDGRPSTGFFNKRSTVLRDFDRSCSPSGFLLEPVSVSAPVGLNTSTCHIEDTIQKYDNNHTDLLVWTKKALFNFLGRDYDAVFCTQIQPLLTLISQSITRLKTPRVHIHHNNIIKWNPTIQGFVIIFITISPHKKHYKWLQQRTTLPAKHLSTKSKKFTTTCSNSGIQKSADWPSWATNWNEPSLTATNPIPGVRDWMGVLRFYSQLTRLPAYVFWERAKFGNY</sequence>
<accession>A0A7R9HAJ8</accession>
<protein>
    <submittedName>
        <fullName evidence="1">Uncharacterized protein</fullName>
    </submittedName>
</protein>